<organism evidence="10 11">
    <name type="scientific">Stutzerimonas azotifigens</name>
    <dbReference type="NCBI Taxonomy" id="291995"/>
    <lineage>
        <taxon>Bacteria</taxon>
        <taxon>Pseudomonadati</taxon>
        <taxon>Pseudomonadota</taxon>
        <taxon>Gammaproteobacteria</taxon>
        <taxon>Pseudomonadales</taxon>
        <taxon>Pseudomonadaceae</taxon>
        <taxon>Stutzerimonas</taxon>
    </lineage>
</organism>
<feature type="active site" description="Nucleophile" evidence="7">
    <location>
        <position position="329"/>
    </location>
</feature>
<dbReference type="InterPro" id="IPR027417">
    <property type="entry name" value="P-loop_NTPase"/>
</dbReference>
<dbReference type="Gene3D" id="3.40.50.880">
    <property type="match status" value="1"/>
</dbReference>
<evidence type="ECO:0000259" key="9">
    <source>
        <dbReference type="Pfam" id="PF07685"/>
    </source>
</evidence>
<dbReference type="InterPro" id="IPR002586">
    <property type="entry name" value="CobQ/CobB/MinD/ParA_Nub-bd_dom"/>
</dbReference>
<evidence type="ECO:0000256" key="3">
    <source>
        <dbReference type="ARBA" id="ARBA00019833"/>
    </source>
</evidence>
<feature type="domain" description="CobB/CobQ-like glutamine amidotransferase" evidence="9">
    <location>
        <begin position="250"/>
        <end position="433"/>
    </location>
</feature>
<evidence type="ECO:0000313" key="10">
    <source>
        <dbReference type="EMBL" id="MBA1272598.1"/>
    </source>
</evidence>
<keyword evidence="11" id="KW-1185">Reference proteome</keyword>
<comment type="function">
    <text evidence="6 7">Catalyzes amidations at positions B, D, E, and G on adenosylcobyrinic A,C-diamide. NH(2) groups are provided by glutamine, and one molecule of ATP is hydrogenolyzed for each amidation.</text>
</comment>
<keyword evidence="4 7" id="KW-0169">Cobalamin biosynthesis</keyword>
<evidence type="ECO:0000259" key="8">
    <source>
        <dbReference type="Pfam" id="PF01656"/>
    </source>
</evidence>
<evidence type="ECO:0000256" key="4">
    <source>
        <dbReference type="ARBA" id="ARBA00022573"/>
    </source>
</evidence>
<dbReference type="NCBIfam" id="NF001989">
    <property type="entry name" value="PRK00784.1"/>
    <property type="match status" value="1"/>
</dbReference>
<dbReference type="CDD" id="cd01750">
    <property type="entry name" value="GATase1_CobQ"/>
    <property type="match status" value="1"/>
</dbReference>
<dbReference type="InterPro" id="IPR047045">
    <property type="entry name" value="CobQ_N"/>
</dbReference>
<dbReference type="SUPFAM" id="SSF52540">
    <property type="entry name" value="P-loop containing nucleoside triphosphate hydrolases"/>
    <property type="match status" value="1"/>
</dbReference>
<evidence type="ECO:0000256" key="1">
    <source>
        <dbReference type="ARBA" id="ARBA00004953"/>
    </source>
</evidence>
<dbReference type="InterPro" id="IPR011698">
    <property type="entry name" value="GATase_3"/>
</dbReference>
<dbReference type="InterPro" id="IPR004459">
    <property type="entry name" value="CobQ_synth"/>
</dbReference>
<accession>A0ABR5YXF9</accession>
<dbReference type="Pfam" id="PF07685">
    <property type="entry name" value="GATase_3"/>
    <property type="match status" value="1"/>
</dbReference>
<feature type="domain" description="CobQ/CobB/MinD/ParA nucleotide binding" evidence="8">
    <location>
        <begin position="4"/>
        <end position="230"/>
    </location>
</feature>
<dbReference type="SUPFAM" id="SSF52317">
    <property type="entry name" value="Class I glutamine amidotransferase-like"/>
    <property type="match status" value="1"/>
</dbReference>
<dbReference type="HAMAP" id="MF_00028">
    <property type="entry name" value="CobQ"/>
    <property type="match status" value="1"/>
</dbReference>
<evidence type="ECO:0000256" key="6">
    <source>
        <dbReference type="ARBA" id="ARBA00025166"/>
    </source>
</evidence>
<dbReference type="InterPro" id="IPR033949">
    <property type="entry name" value="CobQ_GATase1"/>
</dbReference>
<dbReference type="PANTHER" id="PTHR21343:SF1">
    <property type="entry name" value="COBYRIC ACID SYNTHASE"/>
    <property type="match status" value="1"/>
</dbReference>
<name>A0ABR5YXF9_9GAMM</name>
<dbReference type="Pfam" id="PF01656">
    <property type="entry name" value="CbiA"/>
    <property type="match status" value="1"/>
</dbReference>
<dbReference type="NCBIfam" id="TIGR00313">
    <property type="entry name" value="cobQ"/>
    <property type="match status" value="1"/>
</dbReference>
<proteinExistence type="inferred from homology"/>
<dbReference type="PANTHER" id="PTHR21343">
    <property type="entry name" value="DETHIOBIOTIN SYNTHETASE"/>
    <property type="match status" value="1"/>
</dbReference>
<dbReference type="CDD" id="cd05389">
    <property type="entry name" value="CobQ_N"/>
    <property type="match status" value="1"/>
</dbReference>
<comment type="similarity">
    <text evidence="2 7">Belongs to the CobB/CobQ family. CobQ subfamily.</text>
</comment>
<dbReference type="EMBL" id="JAAMRF010000002">
    <property type="protein sequence ID" value="MBA1272598.1"/>
    <property type="molecule type" value="Genomic_DNA"/>
</dbReference>
<evidence type="ECO:0000256" key="7">
    <source>
        <dbReference type="HAMAP-Rule" id="MF_00028"/>
    </source>
</evidence>
<dbReference type="Proteomes" id="UP000786387">
    <property type="component" value="Unassembled WGS sequence"/>
</dbReference>
<dbReference type="InterPro" id="IPR029062">
    <property type="entry name" value="Class_I_gatase-like"/>
</dbReference>
<comment type="caution">
    <text evidence="10">The sequence shown here is derived from an EMBL/GenBank/DDBJ whole genome shotgun (WGS) entry which is preliminary data.</text>
</comment>
<dbReference type="RefSeq" id="WP_181069552.1">
    <property type="nucleotide sequence ID" value="NZ_JAAMRF010000002.1"/>
</dbReference>
<reference evidence="10 11" key="1">
    <citation type="submission" date="2020-02" db="EMBL/GenBank/DDBJ databases">
        <title>Synteny-based analysis reveals conserved mechanism for high triclosan tolerance in Pseudomonas, as well as instances of horizontal transfer.</title>
        <authorList>
            <person name="Mcfarland A.G."/>
            <person name="Bertucci H.K."/>
            <person name="Litmann E."/>
            <person name="Shen J."/>
            <person name="Huttenhower C."/>
            <person name="Hartmann E.M."/>
        </authorList>
    </citation>
    <scope>NUCLEOTIDE SEQUENCE [LARGE SCALE GENOMIC DNA]</scope>
    <source>
        <strain evidence="10 11">115A1</strain>
    </source>
</reference>
<protein>
    <recommendedName>
        <fullName evidence="3 7">Cobyric acid synthase</fullName>
    </recommendedName>
</protein>
<evidence type="ECO:0000313" key="11">
    <source>
        <dbReference type="Proteomes" id="UP000786387"/>
    </source>
</evidence>
<comment type="pathway">
    <text evidence="1 7">Cofactor biosynthesis; adenosylcobalamin biosynthesis.</text>
</comment>
<dbReference type="PROSITE" id="PS51274">
    <property type="entry name" value="GATASE_COBBQ"/>
    <property type="match status" value="1"/>
</dbReference>
<keyword evidence="5 7" id="KW-0315">Glutamine amidotransferase</keyword>
<evidence type="ECO:0000256" key="2">
    <source>
        <dbReference type="ARBA" id="ARBA00006205"/>
    </source>
</evidence>
<feature type="active site" evidence="7">
    <location>
        <position position="427"/>
    </location>
</feature>
<dbReference type="Gene3D" id="3.40.50.300">
    <property type="entry name" value="P-loop containing nucleotide triphosphate hydrolases"/>
    <property type="match status" value="1"/>
</dbReference>
<sequence length="499" mass="53167">MTTLMVQGTTSDAGKSTLVTALCRWLRRQGVAVAPFKPQNMALNSAVTADGGEIGRAQAVQAQACGLAAHTDMNPVLLKPNSDIGVQVIIHGRAVTNMDAAAYHDYKRVAREAVLQSHARLSDAFQVVMVEGAGSPAEINLRANDIANMGFAEAVDCPVILVADIDKGGVFAHLVGTLALLSPSEQARVRGFVINRFRGDIALLQPGLDWLEAHTGKPVLGVLPYLTDFHLEAEDAIDARQSRKTGETLKVVVPVLPRISNHTDFDPLRLHPQVDLRFVGPGEPVQPADLIILPGSKSVRADLEFLRVNGWERVIARHLRYGGKLLGICGGLQMLGERIADPLGLEGPPGECVGLGLLAFTTELKAHKQLRNVSGRLCLDGAQLSGYEIHAGVSGGPALERPLVELADGRTDGALSADGQVAGTYLHGLFEQPSASAALLRWAGVSEVQAVDYQALRERDIDRLADLVEVHLDIVRLRALCGLAGPDAPIACPRGSKLT</sequence>
<gene>
    <name evidence="7" type="primary">cobQ</name>
    <name evidence="10" type="ORF">G7026_04455</name>
</gene>
<evidence type="ECO:0000256" key="5">
    <source>
        <dbReference type="ARBA" id="ARBA00022962"/>
    </source>
</evidence>